<proteinExistence type="predicted"/>
<feature type="chain" id="PRO_5047061557" evidence="1">
    <location>
        <begin position="23"/>
        <end position="268"/>
    </location>
</feature>
<evidence type="ECO:0000259" key="2">
    <source>
        <dbReference type="Pfam" id="PF07589"/>
    </source>
</evidence>
<organism evidence="3 4">
    <name type="scientific">Roseateles aquae</name>
    <dbReference type="NCBI Taxonomy" id="3077235"/>
    <lineage>
        <taxon>Bacteria</taxon>
        <taxon>Pseudomonadati</taxon>
        <taxon>Pseudomonadota</taxon>
        <taxon>Betaproteobacteria</taxon>
        <taxon>Burkholderiales</taxon>
        <taxon>Sphaerotilaceae</taxon>
        <taxon>Roseateles</taxon>
    </lineage>
</organism>
<comment type="caution">
    <text evidence="3">The sequence shown here is derived from an EMBL/GenBank/DDBJ whole genome shotgun (WGS) entry which is preliminary data.</text>
</comment>
<dbReference type="Proteomes" id="UP001246372">
    <property type="component" value="Unassembled WGS sequence"/>
</dbReference>
<gene>
    <name evidence="3" type="ORF">RQP53_07055</name>
</gene>
<dbReference type="InterPro" id="IPR013424">
    <property type="entry name" value="Ice-binding_C"/>
</dbReference>
<dbReference type="RefSeq" id="WP_315649512.1">
    <property type="nucleotide sequence ID" value="NZ_JAVXZY010000002.1"/>
</dbReference>
<keyword evidence="1" id="KW-0732">Signal</keyword>
<keyword evidence="4" id="KW-1185">Reference proteome</keyword>
<feature type="signal peptide" evidence="1">
    <location>
        <begin position="1"/>
        <end position="22"/>
    </location>
</feature>
<evidence type="ECO:0000256" key="1">
    <source>
        <dbReference type="SAM" id="SignalP"/>
    </source>
</evidence>
<protein>
    <submittedName>
        <fullName evidence="3">PEP-CTERM sorting domain-containing protein</fullName>
    </submittedName>
</protein>
<sequence>MTAILNGSLLAALLAASVGAQANVGHLINADYFESFDGMGLAGTTAPTGWSVWNGNSGTSNASWSSLIPANGSNSVASMVRSSAALAASSAPTATRNGGYNAAFSSSLLTDRLLASSPTNVSGMAFQLELHNDGNSTVDQLLISYDTRRFTKTSSSNELPGYWLFVSLDGSNWRNVSALNPTASQLPNTVGVSSISDYRLALDGRWAPSQSLFLRWVDDNAVQTSPDQILGLNNVHVQAITAVPEPASQALLLVGLGLFGAVAQRRRR</sequence>
<name>A0ABU3P9R9_9BURK</name>
<accession>A0ABU3P9R9</accession>
<reference evidence="3" key="1">
    <citation type="submission" date="2023-09" db="EMBL/GenBank/DDBJ databases">
        <title>Paucibacter sp. APW11 Genome sequencing and assembly.</title>
        <authorList>
            <person name="Kim I."/>
        </authorList>
    </citation>
    <scope>NUCLEOTIDE SEQUENCE</scope>
    <source>
        <strain evidence="3">APW11</strain>
    </source>
</reference>
<dbReference type="EMBL" id="JAVXZY010000002">
    <property type="protein sequence ID" value="MDT8999022.1"/>
    <property type="molecule type" value="Genomic_DNA"/>
</dbReference>
<evidence type="ECO:0000313" key="3">
    <source>
        <dbReference type="EMBL" id="MDT8999022.1"/>
    </source>
</evidence>
<evidence type="ECO:0000313" key="4">
    <source>
        <dbReference type="Proteomes" id="UP001246372"/>
    </source>
</evidence>
<dbReference type="Pfam" id="PF07589">
    <property type="entry name" value="PEP-CTERM"/>
    <property type="match status" value="1"/>
</dbReference>
<feature type="domain" description="Ice-binding protein C-terminal" evidence="2">
    <location>
        <begin position="242"/>
        <end position="267"/>
    </location>
</feature>